<feature type="compositionally biased region" description="Acidic residues" evidence="1">
    <location>
        <begin position="78"/>
        <end position="96"/>
    </location>
</feature>
<evidence type="ECO:0000313" key="3">
    <source>
        <dbReference type="Proteomes" id="UP000054477"/>
    </source>
</evidence>
<dbReference type="Proteomes" id="UP000054477">
    <property type="component" value="Unassembled WGS sequence"/>
</dbReference>
<evidence type="ECO:0000313" key="2">
    <source>
        <dbReference type="EMBL" id="KIK01125.1"/>
    </source>
</evidence>
<feature type="region of interest" description="Disordered" evidence="1">
    <location>
        <begin position="1"/>
        <end position="43"/>
    </location>
</feature>
<dbReference type="AlphaFoldDB" id="A0A0C9WRE5"/>
<gene>
    <name evidence="2" type="ORF">K443DRAFT_678716</name>
</gene>
<dbReference type="EMBL" id="KN838612">
    <property type="protein sequence ID" value="KIK01125.1"/>
    <property type="molecule type" value="Genomic_DNA"/>
</dbReference>
<sequence length="96" mass="10548">MHSLRNPGANSSPEKTPAASAENHPKPASTSLGLHSRPSDHELPFPELCYQNLLCKETSAFTFSGEKYEPKATLSFFDEPEPPDIISEDEQDSDSD</sequence>
<proteinExistence type="predicted"/>
<organism evidence="2 3">
    <name type="scientific">Laccaria amethystina LaAM-08-1</name>
    <dbReference type="NCBI Taxonomy" id="1095629"/>
    <lineage>
        <taxon>Eukaryota</taxon>
        <taxon>Fungi</taxon>
        <taxon>Dikarya</taxon>
        <taxon>Basidiomycota</taxon>
        <taxon>Agaricomycotina</taxon>
        <taxon>Agaricomycetes</taxon>
        <taxon>Agaricomycetidae</taxon>
        <taxon>Agaricales</taxon>
        <taxon>Agaricineae</taxon>
        <taxon>Hydnangiaceae</taxon>
        <taxon>Laccaria</taxon>
    </lineage>
</organism>
<dbReference type="HOGENOM" id="CLU_2360070_0_0_1"/>
<accession>A0A0C9WRE5</accession>
<reference evidence="3" key="2">
    <citation type="submission" date="2015-01" db="EMBL/GenBank/DDBJ databases">
        <title>Evolutionary Origins and Diversification of the Mycorrhizal Mutualists.</title>
        <authorList>
            <consortium name="DOE Joint Genome Institute"/>
            <consortium name="Mycorrhizal Genomics Consortium"/>
            <person name="Kohler A."/>
            <person name="Kuo A."/>
            <person name="Nagy L.G."/>
            <person name="Floudas D."/>
            <person name="Copeland A."/>
            <person name="Barry K.W."/>
            <person name="Cichocki N."/>
            <person name="Veneault-Fourrey C."/>
            <person name="LaButti K."/>
            <person name="Lindquist E.A."/>
            <person name="Lipzen A."/>
            <person name="Lundell T."/>
            <person name="Morin E."/>
            <person name="Murat C."/>
            <person name="Riley R."/>
            <person name="Ohm R."/>
            <person name="Sun H."/>
            <person name="Tunlid A."/>
            <person name="Henrissat B."/>
            <person name="Grigoriev I.V."/>
            <person name="Hibbett D.S."/>
            <person name="Martin F."/>
        </authorList>
    </citation>
    <scope>NUCLEOTIDE SEQUENCE [LARGE SCALE GENOMIC DNA]</scope>
    <source>
        <strain evidence="3">LaAM-08-1</strain>
    </source>
</reference>
<evidence type="ECO:0000256" key="1">
    <source>
        <dbReference type="SAM" id="MobiDB-lite"/>
    </source>
</evidence>
<feature type="region of interest" description="Disordered" evidence="1">
    <location>
        <begin position="72"/>
        <end position="96"/>
    </location>
</feature>
<reference evidence="2 3" key="1">
    <citation type="submission" date="2014-04" db="EMBL/GenBank/DDBJ databases">
        <authorList>
            <consortium name="DOE Joint Genome Institute"/>
            <person name="Kuo A."/>
            <person name="Kohler A."/>
            <person name="Nagy L.G."/>
            <person name="Floudas D."/>
            <person name="Copeland A."/>
            <person name="Barry K.W."/>
            <person name="Cichocki N."/>
            <person name="Veneault-Fourrey C."/>
            <person name="LaButti K."/>
            <person name="Lindquist E.A."/>
            <person name="Lipzen A."/>
            <person name="Lundell T."/>
            <person name="Morin E."/>
            <person name="Murat C."/>
            <person name="Sun H."/>
            <person name="Tunlid A."/>
            <person name="Henrissat B."/>
            <person name="Grigoriev I.V."/>
            <person name="Hibbett D.S."/>
            <person name="Martin F."/>
            <person name="Nordberg H.P."/>
            <person name="Cantor M.N."/>
            <person name="Hua S.X."/>
        </authorList>
    </citation>
    <scope>NUCLEOTIDE SEQUENCE [LARGE SCALE GENOMIC DNA]</scope>
    <source>
        <strain evidence="2 3">LaAM-08-1</strain>
    </source>
</reference>
<name>A0A0C9WRE5_9AGAR</name>
<keyword evidence="3" id="KW-1185">Reference proteome</keyword>
<protein>
    <submittedName>
        <fullName evidence="2">Uncharacterized protein</fullName>
    </submittedName>
</protein>